<keyword evidence="4" id="KW-1185">Reference proteome</keyword>
<evidence type="ECO:0000313" key="3">
    <source>
        <dbReference type="EMBL" id="KAJ7363559.1"/>
    </source>
</evidence>
<gene>
    <name evidence="3" type="ORF">OS493_009718</name>
</gene>
<proteinExistence type="predicted"/>
<dbReference type="Proteomes" id="UP001163046">
    <property type="component" value="Unassembled WGS sequence"/>
</dbReference>
<evidence type="ECO:0000256" key="1">
    <source>
        <dbReference type="SAM" id="Coils"/>
    </source>
</evidence>
<dbReference type="OrthoDB" id="10502940at2759"/>
<dbReference type="Gene3D" id="1.10.287.1490">
    <property type="match status" value="1"/>
</dbReference>
<accession>A0A9W9YU86</accession>
<sequence length="354" mass="41122">MGGSARQPFQMKLLWWRKTKRTKKKFNITEAGVYQQQLVNLVKVLQEKLIEEKRKMQTLEVTIREEVCREMAEQLVSIEKAYSERVKMEVNAVEEKCDRRIELLTQSIKKTRKRARIERIEEDDEEWVPSVFLHAEQTKVRVSELETKTTLISEQNATIAELRQEVKQLKESREEETAKSEVVLELQGHLNDANEEVTELKQMLEEAGEAFTEKEAEISKLRAALDDEEACIRKQDAALKHLTTELEKEKATPKAMADADELSRLKGALDATMAKLADTEKHLETKDSMMKELVRTLEETRDELARERSYVAQAFDNDEELIRIKEELQKAEAQTKELAENVPPKMKPLPLWSR</sequence>
<keyword evidence="1" id="KW-0175">Coiled coil</keyword>
<feature type="region of interest" description="Disordered" evidence="2">
    <location>
        <begin position="335"/>
        <end position="354"/>
    </location>
</feature>
<organism evidence="3 4">
    <name type="scientific">Desmophyllum pertusum</name>
    <dbReference type="NCBI Taxonomy" id="174260"/>
    <lineage>
        <taxon>Eukaryota</taxon>
        <taxon>Metazoa</taxon>
        <taxon>Cnidaria</taxon>
        <taxon>Anthozoa</taxon>
        <taxon>Hexacorallia</taxon>
        <taxon>Scleractinia</taxon>
        <taxon>Caryophylliina</taxon>
        <taxon>Caryophylliidae</taxon>
        <taxon>Desmophyllum</taxon>
    </lineage>
</organism>
<reference evidence="3" key="1">
    <citation type="submission" date="2023-01" db="EMBL/GenBank/DDBJ databases">
        <title>Genome assembly of the deep-sea coral Lophelia pertusa.</title>
        <authorList>
            <person name="Herrera S."/>
            <person name="Cordes E."/>
        </authorList>
    </citation>
    <scope>NUCLEOTIDE SEQUENCE</scope>
    <source>
        <strain evidence="3">USNM1676648</strain>
        <tissue evidence="3">Polyp</tissue>
    </source>
</reference>
<dbReference type="AlphaFoldDB" id="A0A9W9YU86"/>
<comment type="caution">
    <text evidence="3">The sequence shown here is derived from an EMBL/GenBank/DDBJ whole genome shotgun (WGS) entry which is preliminary data.</text>
</comment>
<evidence type="ECO:0000256" key="2">
    <source>
        <dbReference type="SAM" id="MobiDB-lite"/>
    </source>
</evidence>
<name>A0A9W9YU86_9CNID</name>
<evidence type="ECO:0000313" key="4">
    <source>
        <dbReference type="Proteomes" id="UP001163046"/>
    </source>
</evidence>
<feature type="coiled-coil region" evidence="1">
    <location>
        <begin position="145"/>
        <end position="252"/>
    </location>
</feature>
<protein>
    <submittedName>
        <fullName evidence="3">Uncharacterized protein</fullName>
    </submittedName>
</protein>
<dbReference type="EMBL" id="MU827305">
    <property type="protein sequence ID" value="KAJ7363559.1"/>
    <property type="molecule type" value="Genomic_DNA"/>
</dbReference>